<dbReference type="InterPro" id="IPR003594">
    <property type="entry name" value="HATPase_dom"/>
</dbReference>
<evidence type="ECO:0000256" key="4">
    <source>
        <dbReference type="ARBA" id="ARBA00022553"/>
    </source>
</evidence>
<keyword evidence="15" id="KW-1185">Reference proteome</keyword>
<evidence type="ECO:0000256" key="8">
    <source>
        <dbReference type="ARBA" id="ARBA00022989"/>
    </source>
</evidence>
<dbReference type="EC" id="2.7.13.3" evidence="3"/>
<evidence type="ECO:0000256" key="7">
    <source>
        <dbReference type="ARBA" id="ARBA00022777"/>
    </source>
</evidence>
<comment type="catalytic activity">
    <reaction evidence="1">
        <text>ATP + protein L-histidine = ADP + protein N-phospho-L-histidine.</text>
        <dbReference type="EC" id="2.7.13.3"/>
    </reaction>
</comment>
<dbReference type="SMART" id="SM00304">
    <property type="entry name" value="HAMP"/>
    <property type="match status" value="1"/>
</dbReference>
<feature type="transmembrane region" description="Helical" evidence="11">
    <location>
        <begin position="164"/>
        <end position="184"/>
    </location>
</feature>
<dbReference type="InterPro" id="IPR036097">
    <property type="entry name" value="HisK_dim/P_sf"/>
</dbReference>
<dbReference type="SUPFAM" id="SSF47384">
    <property type="entry name" value="Homodimeric domain of signal transducing histidine kinase"/>
    <property type="match status" value="1"/>
</dbReference>
<evidence type="ECO:0000256" key="2">
    <source>
        <dbReference type="ARBA" id="ARBA00004370"/>
    </source>
</evidence>
<keyword evidence="9" id="KW-0902">Two-component regulatory system</keyword>
<evidence type="ECO:0000259" key="13">
    <source>
        <dbReference type="PROSITE" id="PS50885"/>
    </source>
</evidence>
<proteinExistence type="predicted"/>
<reference evidence="14 15" key="1">
    <citation type="submission" date="2019-12" db="EMBL/GenBank/DDBJ databases">
        <title>Novel species isolated from a subtropical stream in China.</title>
        <authorList>
            <person name="Lu H."/>
        </authorList>
    </citation>
    <scope>NUCLEOTIDE SEQUENCE [LARGE SCALE GENOMIC DNA]</scope>
    <source>
        <strain evidence="14 15">FT109W</strain>
    </source>
</reference>
<dbReference type="PANTHER" id="PTHR45436:SF5">
    <property type="entry name" value="SENSOR HISTIDINE KINASE TRCS"/>
    <property type="match status" value="1"/>
</dbReference>
<dbReference type="CDD" id="cd00082">
    <property type="entry name" value="HisKA"/>
    <property type="match status" value="1"/>
</dbReference>
<comment type="caution">
    <text evidence="14">The sequence shown here is derived from an EMBL/GenBank/DDBJ whole genome shotgun (WGS) entry which is preliminary data.</text>
</comment>
<dbReference type="CDD" id="cd06225">
    <property type="entry name" value="HAMP"/>
    <property type="match status" value="1"/>
</dbReference>
<evidence type="ECO:0000259" key="12">
    <source>
        <dbReference type="PROSITE" id="PS50109"/>
    </source>
</evidence>
<dbReference type="SUPFAM" id="SSF158472">
    <property type="entry name" value="HAMP domain-like"/>
    <property type="match status" value="1"/>
</dbReference>
<keyword evidence="10 11" id="KW-0472">Membrane</keyword>
<dbReference type="Pfam" id="PF02518">
    <property type="entry name" value="HATPase_c"/>
    <property type="match status" value="1"/>
</dbReference>
<dbReference type="RefSeq" id="WP_161046708.1">
    <property type="nucleotide sequence ID" value="NZ_WWCS01000014.1"/>
</dbReference>
<dbReference type="EMBL" id="WWCS01000014">
    <property type="protein sequence ID" value="MYN41756.1"/>
    <property type="molecule type" value="Genomic_DNA"/>
</dbReference>
<feature type="domain" description="Histidine kinase" evidence="12">
    <location>
        <begin position="249"/>
        <end position="465"/>
    </location>
</feature>
<dbReference type="Pfam" id="PF00672">
    <property type="entry name" value="HAMP"/>
    <property type="match status" value="1"/>
</dbReference>
<gene>
    <name evidence="14" type="ORF">GTP55_20565</name>
</gene>
<keyword evidence="4" id="KW-0597">Phosphoprotein</keyword>
<dbReference type="Gene3D" id="3.30.565.10">
    <property type="entry name" value="Histidine kinase-like ATPase, C-terminal domain"/>
    <property type="match status" value="1"/>
</dbReference>
<dbReference type="Pfam" id="PF00512">
    <property type="entry name" value="HisKA"/>
    <property type="match status" value="1"/>
</dbReference>
<dbReference type="InterPro" id="IPR005467">
    <property type="entry name" value="His_kinase_dom"/>
</dbReference>
<evidence type="ECO:0000313" key="14">
    <source>
        <dbReference type="EMBL" id="MYN41756.1"/>
    </source>
</evidence>
<comment type="subcellular location">
    <subcellularLocation>
        <location evidence="2">Membrane</location>
    </subcellularLocation>
</comment>
<organism evidence="14 15">
    <name type="scientific">Duganella margarita</name>
    <dbReference type="NCBI Taxonomy" id="2692170"/>
    <lineage>
        <taxon>Bacteria</taxon>
        <taxon>Pseudomonadati</taxon>
        <taxon>Pseudomonadota</taxon>
        <taxon>Betaproteobacteria</taxon>
        <taxon>Burkholderiales</taxon>
        <taxon>Oxalobacteraceae</taxon>
        <taxon>Telluria group</taxon>
        <taxon>Duganella</taxon>
    </lineage>
</organism>
<dbReference type="PANTHER" id="PTHR45436">
    <property type="entry name" value="SENSOR HISTIDINE KINASE YKOH"/>
    <property type="match status" value="1"/>
</dbReference>
<evidence type="ECO:0000256" key="3">
    <source>
        <dbReference type="ARBA" id="ARBA00012438"/>
    </source>
</evidence>
<dbReference type="Gene3D" id="6.10.340.10">
    <property type="match status" value="1"/>
</dbReference>
<evidence type="ECO:0000256" key="1">
    <source>
        <dbReference type="ARBA" id="ARBA00000085"/>
    </source>
</evidence>
<evidence type="ECO:0000256" key="6">
    <source>
        <dbReference type="ARBA" id="ARBA00022692"/>
    </source>
</evidence>
<dbReference type="SMART" id="SM00387">
    <property type="entry name" value="HATPase_c"/>
    <property type="match status" value="1"/>
</dbReference>
<dbReference type="PROSITE" id="PS50109">
    <property type="entry name" value="HIS_KIN"/>
    <property type="match status" value="1"/>
</dbReference>
<keyword evidence="7" id="KW-0418">Kinase</keyword>
<evidence type="ECO:0000256" key="9">
    <source>
        <dbReference type="ARBA" id="ARBA00023012"/>
    </source>
</evidence>
<keyword evidence="6 11" id="KW-0812">Transmembrane</keyword>
<dbReference type="Proteomes" id="UP000466332">
    <property type="component" value="Unassembled WGS sequence"/>
</dbReference>
<evidence type="ECO:0000256" key="11">
    <source>
        <dbReference type="SAM" id="Phobius"/>
    </source>
</evidence>
<dbReference type="InterPro" id="IPR050428">
    <property type="entry name" value="TCS_sensor_his_kinase"/>
</dbReference>
<dbReference type="SUPFAM" id="SSF55874">
    <property type="entry name" value="ATPase domain of HSP90 chaperone/DNA topoisomerase II/histidine kinase"/>
    <property type="match status" value="1"/>
</dbReference>
<dbReference type="InterPro" id="IPR003660">
    <property type="entry name" value="HAMP_dom"/>
</dbReference>
<dbReference type="InterPro" id="IPR004358">
    <property type="entry name" value="Sig_transdc_His_kin-like_C"/>
</dbReference>
<name>A0ABW9WKY8_9BURK</name>
<feature type="domain" description="HAMP" evidence="13">
    <location>
        <begin position="188"/>
        <end position="241"/>
    </location>
</feature>
<dbReference type="InterPro" id="IPR036890">
    <property type="entry name" value="HATPase_C_sf"/>
</dbReference>
<sequence length="477" mass="50696">MLSLRRRLVLIHLLATVATVGATAVGGWWQLSRSVRGQLDSALLALADTEVGMLADTSGAAVRVHEAAAGSAPLSLTRLDRLVQIIDGNGRVLARSANLGGDKLPVPARLLAQLAAGETAFDTLPDAREEPLRMVSVPALVDGQRYAVQVAGSLDDADHILQSAAILFAVMATALLALVGWAGARLSRQTFVAMENIVDQARKIGDSSLDRRLPHPGNDDEIGHLVDTLNAMLGRIEQAFEVQRRFTADASHELRSPLSRLRTEIEITLRRPRSNEEYVSALRSCLAEVGGLTMLVEELLMLARLDAGQQLGQVELASLAALAQDTISRLQAPAAERRIAIVCKDELSERVEVDRAPVSLVLRNLLENALKFSPADGHITVRLQRGAAGVTLSVEDQGLGIAEHELPFLFERFFRGTGARAGEVDGVGLGLALSQSIMQAYGGRIEAANAPTGGARFTLFLPGTAGQAPPSGQSGIG</sequence>
<dbReference type="InterPro" id="IPR003661">
    <property type="entry name" value="HisK_dim/P_dom"/>
</dbReference>
<keyword evidence="8 11" id="KW-1133">Transmembrane helix</keyword>
<evidence type="ECO:0000256" key="5">
    <source>
        <dbReference type="ARBA" id="ARBA00022679"/>
    </source>
</evidence>
<dbReference type="PRINTS" id="PR00344">
    <property type="entry name" value="BCTRLSENSOR"/>
</dbReference>
<dbReference type="PROSITE" id="PS50885">
    <property type="entry name" value="HAMP"/>
    <property type="match status" value="1"/>
</dbReference>
<dbReference type="Gene3D" id="1.10.287.130">
    <property type="match status" value="1"/>
</dbReference>
<evidence type="ECO:0000313" key="15">
    <source>
        <dbReference type="Proteomes" id="UP000466332"/>
    </source>
</evidence>
<protein>
    <recommendedName>
        <fullName evidence="3">histidine kinase</fullName>
        <ecNumber evidence="3">2.7.13.3</ecNumber>
    </recommendedName>
</protein>
<accession>A0ABW9WKY8</accession>
<evidence type="ECO:0000256" key="10">
    <source>
        <dbReference type="ARBA" id="ARBA00023136"/>
    </source>
</evidence>
<keyword evidence="5" id="KW-0808">Transferase</keyword>
<dbReference type="SMART" id="SM00388">
    <property type="entry name" value="HisKA"/>
    <property type="match status" value="1"/>
</dbReference>